<dbReference type="InterPro" id="IPR050346">
    <property type="entry name" value="FMO-like"/>
</dbReference>
<protein>
    <recommendedName>
        <fullName evidence="7">Flavin-containing monooxygenase 5</fullName>
        <ecNumber evidence="6">1.6.3.1</ecNumber>
    </recommendedName>
    <alternativeName>
        <fullName evidence="23">Dimethylaniline monooxygenase [N-oxide-forming] 5</fullName>
    </alternativeName>
    <alternativeName>
        <fullName evidence="21">Dimethylaniline oxidase 5</fullName>
    </alternativeName>
    <alternativeName>
        <fullName evidence="22">NADPH oxidase</fullName>
    </alternativeName>
</protein>
<keyword evidence="18 35" id="KW-0503">Monooxygenase</keyword>
<evidence type="ECO:0000256" key="14">
    <source>
        <dbReference type="ARBA" id="ARBA00022848"/>
    </source>
</evidence>
<evidence type="ECO:0000256" key="6">
    <source>
        <dbReference type="ARBA" id="ARBA00012698"/>
    </source>
</evidence>
<keyword evidence="14" id="KW-0492">Microsome</keyword>
<comment type="catalytic activity">
    <reaction evidence="33">
        <text>N,N-dimethylaniline + NADPH + O2 + H(+) = N,N-dimethylaniline N-oxide + NADP(+) + H2O</text>
        <dbReference type="Rhea" id="RHEA:24468"/>
        <dbReference type="ChEBI" id="CHEBI:15377"/>
        <dbReference type="ChEBI" id="CHEBI:15378"/>
        <dbReference type="ChEBI" id="CHEBI:15379"/>
        <dbReference type="ChEBI" id="CHEBI:16269"/>
        <dbReference type="ChEBI" id="CHEBI:17735"/>
        <dbReference type="ChEBI" id="CHEBI:57783"/>
        <dbReference type="ChEBI" id="CHEBI:58349"/>
        <dbReference type="EC" id="1.14.13.8"/>
    </reaction>
    <physiologicalReaction direction="left-to-right" evidence="33">
        <dbReference type="Rhea" id="RHEA:24469"/>
    </physiologicalReaction>
</comment>
<comment type="function">
    <text evidence="24">Acts as a Baeyer-Villiger monooxygenase on a broad range of substrates. Catalyzes the insertion of an oxygen atom into a carbon-carbon bond adjacent to a carbonyl, which converts ketones to esters. Active on diverse carbonyl compounds, whereas soft nucleophiles are mostly non- or poorly reactive. In contrast with other forms of FMO it is non- or poorly active on 'classical' substrates such as drugs, pesticides, and dietary components containing soft nucleophilic heteroatoms. Able to oxidize drug molecules bearing a carbonyl group on an aliphatic chain, such as nabumetone and pentoxifylline. Also, in the absence of substrates, shows slow but yet significant NADPH oxidase activity. Acts as a positive modulator of cholesterol biosynthesis as well as glucose homeostasis, promoting metabolic aging via pleiotropic effects.</text>
</comment>
<evidence type="ECO:0000256" key="17">
    <source>
        <dbReference type="ARBA" id="ARBA00023002"/>
    </source>
</evidence>
<keyword evidence="8" id="KW-0488">Methylation</keyword>
<comment type="cofactor">
    <cofactor evidence="1">
        <name>FAD</name>
        <dbReference type="ChEBI" id="CHEBI:57692"/>
    </cofactor>
</comment>
<dbReference type="GO" id="GO:0016174">
    <property type="term" value="F:NAD(P)H oxidase H2O2-forming activity"/>
    <property type="evidence" value="ECO:0007669"/>
    <property type="project" value="UniProtKB-EC"/>
</dbReference>
<evidence type="ECO:0000256" key="31">
    <source>
        <dbReference type="ARBA" id="ARBA00048989"/>
    </source>
</evidence>
<evidence type="ECO:0000256" key="7">
    <source>
        <dbReference type="ARBA" id="ARBA00019213"/>
    </source>
</evidence>
<comment type="catalytic activity">
    <reaction evidence="31">
        <text>(2E)-geranial + NADPH + O2 + H(+) = (1E)-2,6-dimethylhepta-1,5-dien-1-yl formate + NADP(+) + H2O</text>
        <dbReference type="Rhea" id="RHEA:54860"/>
        <dbReference type="ChEBI" id="CHEBI:15377"/>
        <dbReference type="ChEBI" id="CHEBI:15378"/>
        <dbReference type="ChEBI" id="CHEBI:15379"/>
        <dbReference type="ChEBI" id="CHEBI:16980"/>
        <dbReference type="ChEBI" id="CHEBI:57783"/>
        <dbReference type="ChEBI" id="CHEBI:58349"/>
        <dbReference type="ChEBI" id="CHEBI:138375"/>
    </reaction>
    <physiologicalReaction direction="left-to-right" evidence="31">
        <dbReference type="Rhea" id="RHEA:54861"/>
    </physiologicalReaction>
</comment>
<keyword evidence="15" id="KW-0521">NADP</keyword>
<dbReference type="Proteomes" id="UP000218785">
    <property type="component" value="Chromosome"/>
</dbReference>
<evidence type="ECO:0000256" key="4">
    <source>
        <dbReference type="ARBA" id="ARBA00009183"/>
    </source>
</evidence>
<evidence type="ECO:0000256" key="29">
    <source>
        <dbReference type="ARBA" id="ARBA00047977"/>
    </source>
</evidence>
<dbReference type="PRINTS" id="PR01125">
    <property type="entry name" value="FMOXYGENASE5"/>
</dbReference>
<gene>
    <name evidence="35" type="ORF">NIES37_37820</name>
</gene>
<comment type="catalytic activity">
    <reaction evidence="25">
        <text>hexan-3-one + NADPH + O2 + H(+) = propyl propanoate + NADP(+) + H2O</text>
        <dbReference type="Rhea" id="RHEA:54848"/>
        <dbReference type="ChEBI" id="CHEBI:15377"/>
        <dbReference type="ChEBI" id="CHEBI:15378"/>
        <dbReference type="ChEBI" id="CHEBI:15379"/>
        <dbReference type="ChEBI" id="CHEBI:57783"/>
        <dbReference type="ChEBI" id="CHEBI:58349"/>
        <dbReference type="ChEBI" id="CHEBI:89828"/>
        <dbReference type="ChEBI" id="CHEBI:89891"/>
    </reaction>
    <physiologicalReaction direction="left-to-right" evidence="25">
        <dbReference type="Rhea" id="RHEA:54849"/>
    </physiologicalReaction>
</comment>
<name>A0A1Z4N253_9CYAN</name>
<evidence type="ECO:0000256" key="12">
    <source>
        <dbReference type="ARBA" id="ARBA00022824"/>
    </source>
</evidence>
<evidence type="ECO:0000256" key="8">
    <source>
        <dbReference type="ARBA" id="ARBA00022481"/>
    </source>
</evidence>
<evidence type="ECO:0000256" key="34">
    <source>
        <dbReference type="ARBA" id="ARBA00049475"/>
    </source>
</evidence>
<keyword evidence="36" id="KW-1185">Reference proteome</keyword>
<comment type="catalytic activity">
    <reaction evidence="29">
        <text>hexan-3-one + NADPH + O2 + H(+) = ethyl butanoate + NADP(+) + H2O</text>
        <dbReference type="Rhea" id="RHEA:54844"/>
        <dbReference type="ChEBI" id="CHEBI:15377"/>
        <dbReference type="ChEBI" id="CHEBI:15378"/>
        <dbReference type="ChEBI" id="CHEBI:15379"/>
        <dbReference type="ChEBI" id="CHEBI:57783"/>
        <dbReference type="ChEBI" id="CHEBI:58349"/>
        <dbReference type="ChEBI" id="CHEBI:88764"/>
        <dbReference type="ChEBI" id="CHEBI:89891"/>
    </reaction>
    <physiologicalReaction direction="left-to-right" evidence="29">
        <dbReference type="Rhea" id="RHEA:54845"/>
    </physiologicalReaction>
</comment>
<dbReference type="AlphaFoldDB" id="A0A1Z4N253"/>
<dbReference type="InterPro" id="IPR036188">
    <property type="entry name" value="FAD/NAD-bd_sf"/>
</dbReference>
<evidence type="ECO:0000313" key="36">
    <source>
        <dbReference type="Proteomes" id="UP000218785"/>
    </source>
</evidence>
<dbReference type="GO" id="GO:0050660">
    <property type="term" value="F:flavin adenine dinucleotide binding"/>
    <property type="evidence" value="ECO:0007669"/>
    <property type="project" value="InterPro"/>
</dbReference>
<evidence type="ECO:0000256" key="9">
    <source>
        <dbReference type="ARBA" id="ARBA00022553"/>
    </source>
</evidence>
<dbReference type="PIRSF" id="PIRSF000332">
    <property type="entry name" value="FMO"/>
    <property type="match status" value="1"/>
</dbReference>
<dbReference type="PANTHER" id="PTHR23023">
    <property type="entry name" value="DIMETHYLANILINE MONOOXYGENASE"/>
    <property type="match status" value="1"/>
</dbReference>
<comment type="subcellular location">
    <subcellularLocation>
        <location evidence="2">Endoplasmic reticulum membrane</location>
        <topology evidence="2">Single-pass membrane protein</topology>
    </subcellularLocation>
    <subcellularLocation>
        <location evidence="3">Microsome membrane</location>
    </subcellularLocation>
</comment>
<keyword evidence="17" id="KW-0560">Oxidoreductase</keyword>
<sequence>MTIERVCIIGAGSSGIAAAKIFHERGIPFDCFEKGSGIGGNWRYMNDNGMSSAYKSLHINSSKGQMAYSDFPMPEDYPQYANHSQVLQYFESYVDHFGFRDKITFKTEVSRVSPVGDGTYDVTINNANGERTQRYGAVIVANGHHWCPNMPKFPGEFTGKIMHTHDYKTPQGMDDKNVLVVGVGNSACDIACETSRVANQTYLSTRRSAYVLPKYILGRTLDSYLTPLFFALPLPLRRLYGQILLYLARGSQSAYGFPNPTHKFLSEHPTISSELLNFVGYGRVKIKPNIKELAGDRVRFEDGTELPIDIIIYGTGYKIAFPFFDKDFINPEDNEFPLYKRVVHPEHPNLYFIGLLQPIGAIMPLAEWQSKWIAEVIAGNVSLPSKAEMLRHIEKEQRLIQKQYVNSKRHTMQVDFCPYIDEIKKEIKKGRRYNNSKFNIPFGKRKALQNSKLINPDFPRMSEI</sequence>
<comment type="catalytic activity">
    <reaction evidence="32">
        <text>heptan-4-one + NADPH + O2 + H(+) = propyl butanoate + NADP(+) + H2O</text>
        <dbReference type="Rhea" id="RHEA:54852"/>
        <dbReference type="ChEBI" id="CHEBI:15377"/>
        <dbReference type="ChEBI" id="CHEBI:15378"/>
        <dbReference type="ChEBI" id="CHEBI:15379"/>
        <dbReference type="ChEBI" id="CHEBI:57783"/>
        <dbReference type="ChEBI" id="CHEBI:58349"/>
        <dbReference type="ChEBI" id="CHEBI:89484"/>
        <dbReference type="ChEBI" id="CHEBI:89719"/>
    </reaction>
    <physiologicalReaction direction="left-to-right" evidence="32">
        <dbReference type="Rhea" id="RHEA:54853"/>
    </physiologicalReaction>
</comment>
<dbReference type="InterPro" id="IPR000960">
    <property type="entry name" value="Flavin_mOase"/>
</dbReference>
<dbReference type="PRINTS" id="PR00370">
    <property type="entry name" value="FMOXYGENASE"/>
</dbReference>
<evidence type="ECO:0000313" key="35">
    <source>
        <dbReference type="EMBL" id="BAY99799.1"/>
    </source>
</evidence>
<evidence type="ECO:0000256" key="22">
    <source>
        <dbReference type="ARBA" id="ARBA00033213"/>
    </source>
</evidence>
<comment type="similarity">
    <text evidence="4">Belongs to the FMO family.</text>
</comment>
<evidence type="ECO:0000256" key="24">
    <source>
        <dbReference type="ARBA" id="ARBA00045722"/>
    </source>
</evidence>
<keyword evidence="9" id="KW-0597">Phosphoprotein</keyword>
<dbReference type="Gene3D" id="3.50.50.60">
    <property type="entry name" value="FAD/NAD(P)-binding domain"/>
    <property type="match status" value="1"/>
</dbReference>
<evidence type="ECO:0000256" key="23">
    <source>
        <dbReference type="ARBA" id="ARBA00033301"/>
    </source>
</evidence>
<reference evidence="35 36" key="1">
    <citation type="submission" date="2017-06" db="EMBL/GenBank/DDBJ databases">
        <title>Genome sequencing of cyanobaciteial culture collection at National Institute for Environmental Studies (NIES).</title>
        <authorList>
            <person name="Hirose Y."/>
            <person name="Shimura Y."/>
            <person name="Fujisawa T."/>
            <person name="Nakamura Y."/>
            <person name="Kawachi M."/>
        </authorList>
    </citation>
    <scope>NUCLEOTIDE SEQUENCE [LARGE SCALE GENOMIC DNA]</scope>
    <source>
        <strain evidence="35 36">NIES-37</strain>
    </source>
</reference>
<evidence type="ECO:0000256" key="28">
    <source>
        <dbReference type="ARBA" id="ARBA00047864"/>
    </source>
</evidence>
<dbReference type="KEGG" id="ttq:NIES37_37820"/>
<evidence type="ECO:0000256" key="11">
    <source>
        <dbReference type="ARBA" id="ARBA00022692"/>
    </source>
</evidence>
<dbReference type="FunFam" id="3.50.50.60:FF:000159">
    <property type="entry name" value="Dimethylaniline monooxygenase [N-oxide-forming]"/>
    <property type="match status" value="1"/>
</dbReference>
<evidence type="ECO:0000256" key="13">
    <source>
        <dbReference type="ARBA" id="ARBA00022827"/>
    </source>
</evidence>
<organism evidence="35 36">
    <name type="scientific">Tolypothrix tenuis PCC 7101</name>
    <dbReference type="NCBI Taxonomy" id="231146"/>
    <lineage>
        <taxon>Bacteria</taxon>
        <taxon>Bacillati</taxon>
        <taxon>Cyanobacteriota</taxon>
        <taxon>Cyanophyceae</taxon>
        <taxon>Nostocales</taxon>
        <taxon>Tolypothrichaceae</taxon>
        <taxon>Tolypothrix</taxon>
    </lineage>
</organism>
<dbReference type="GO" id="GO:0050661">
    <property type="term" value="F:NADP binding"/>
    <property type="evidence" value="ECO:0007669"/>
    <property type="project" value="InterPro"/>
</dbReference>
<proteinExistence type="inferred from homology"/>
<dbReference type="EC" id="1.6.3.1" evidence="6"/>
<evidence type="ECO:0000256" key="21">
    <source>
        <dbReference type="ARBA" id="ARBA00029728"/>
    </source>
</evidence>
<evidence type="ECO:0000256" key="32">
    <source>
        <dbReference type="ARBA" id="ARBA00048990"/>
    </source>
</evidence>
<dbReference type="InterPro" id="IPR002257">
    <property type="entry name" value="Flavin_mOase_5"/>
</dbReference>
<evidence type="ECO:0000256" key="20">
    <source>
        <dbReference type="ARBA" id="ARBA00023136"/>
    </source>
</evidence>
<keyword evidence="13" id="KW-0274">FAD</keyword>
<evidence type="ECO:0000256" key="3">
    <source>
        <dbReference type="ARBA" id="ARBA00004524"/>
    </source>
</evidence>
<dbReference type="GO" id="GO:0004499">
    <property type="term" value="F:N,N-dimethylaniline monooxygenase activity"/>
    <property type="evidence" value="ECO:0007669"/>
    <property type="project" value="InterPro"/>
</dbReference>
<evidence type="ECO:0000256" key="27">
    <source>
        <dbReference type="ARBA" id="ARBA00047855"/>
    </source>
</evidence>
<dbReference type="Pfam" id="PF00743">
    <property type="entry name" value="FMO-like"/>
    <property type="match status" value="1"/>
</dbReference>
<keyword evidence="12" id="KW-0256">Endoplasmic reticulum</keyword>
<accession>A0A1Z4N253</accession>
<comment type="catalytic activity">
    <reaction evidence="27">
        <text>sulcatone + NADPH + O2 + H(+) = 4-methylpent-3-en-1-yl acetate + NADP(+) + H2O</text>
        <dbReference type="Rhea" id="RHEA:54864"/>
        <dbReference type="ChEBI" id="CHEBI:15377"/>
        <dbReference type="ChEBI" id="CHEBI:15378"/>
        <dbReference type="ChEBI" id="CHEBI:15379"/>
        <dbReference type="ChEBI" id="CHEBI:16310"/>
        <dbReference type="ChEBI" id="CHEBI:57783"/>
        <dbReference type="ChEBI" id="CHEBI:58349"/>
        <dbReference type="ChEBI" id="CHEBI:138373"/>
    </reaction>
    <physiologicalReaction direction="left-to-right" evidence="27">
        <dbReference type="Rhea" id="RHEA:54865"/>
    </physiologicalReaction>
</comment>
<keyword evidence="20" id="KW-0472">Membrane</keyword>
<evidence type="ECO:0000256" key="15">
    <source>
        <dbReference type="ARBA" id="ARBA00022857"/>
    </source>
</evidence>
<evidence type="ECO:0000256" key="10">
    <source>
        <dbReference type="ARBA" id="ARBA00022630"/>
    </source>
</evidence>
<dbReference type="SUPFAM" id="SSF51905">
    <property type="entry name" value="FAD/NAD(P)-binding domain"/>
    <property type="match status" value="2"/>
</dbReference>
<comment type="catalytic activity">
    <reaction evidence="28">
        <text>NADPH + O2 + H(+) = H2O2 + NADP(+)</text>
        <dbReference type="Rhea" id="RHEA:11260"/>
        <dbReference type="ChEBI" id="CHEBI:15378"/>
        <dbReference type="ChEBI" id="CHEBI:15379"/>
        <dbReference type="ChEBI" id="CHEBI:16240"/>
        <dbReference type="ChEBI" id="CHEBI:57783"/>
        <dbReference type="ChEBI" id="CHEBI:58349"/>
        <dbReference type="EC" id="1.6.3.1"/>
    </reaction>
    <physiologicalReaction direction="left-to-right" evidence="28">
        <dbReference type="Rhea" id="RHEA:11261"/>
    </physiologicalReaction>
</comment>
<evidence type="ECO:0000256" key="18">
    <source>
        <dbReference type="ARBA" id="ARBA00023033"/>
    </source>
</evidence>
<keyword evidence="10" id="KW-0285">Flavoprotein</keyword>
<evidence type="ECO:0000256" key="2">
    <source>
        <dbReference type="ARBA" id="ARBA00004389"/>
    </source>
</evidence>
<evidence type="ECO:0000256" key="19">
    <source>
        <dbReference type="ARBA" id="ARBA00023098"/>
    </source>
</evidence>
<keyword evidence="16" id="KW-1133">Transmembrane helix</keyword>
<evidence type="ECO:0000256" key="33">
    <source>
        <dbReference type="ARBA" id="ARBA00049443"/>
    </source>
</evidence>
<dbReference type="InterPro" id="IPR020946">
    <property type="entry name" value="Flavin_mOase-like"/>
</dbReference>
<dbReference type="EMBL" id="AP018248">
    <property type="protein sequence ID" value="BAY99799.1"/>
    <property type="molecule type" value="Genomic_DNA"/>
</dbReference>
<evidence type="ECO:0000256" key="26">
    <source>
        <dbReference type="ARBA" id="ARBA00047574"/>
    </source>
</evidence>
<evidence type="ECO:0000256" key="1">
    <source>
        <dbReference type="ARBA" id="ARBA00001974"/>
    </source>
</evidence>
<keyword evidence="19" id="KW-0443">Lipid metabolism</keyword>
<keyword evidence="11" id="KW-0812">Transmembrane</keyword>
<dbReference type="RefSeq" id="WP_096578201.1">
    <property type="nucleotide sequence ID" value="NZ_CAWNJS010000001.1"/>
</dbReference>
<evidence type="ECO:0000256" key="25">
    <source>
        <dbReference type="ARBA" id="ARBA00047426"/>
    </source>
</evidence>
<evidence type="ECO:0000256" key="16">
    <source>
        <dbReference type="ARBA" id="ARBA00022989"/>
    </source>
</evidence>
<comment type="catalytic activity">
    <reaction evidence="26">
        <text>heptan-2-one + NADPH + O2 + H(+) = pentyl acetate + NADP(+) + H2O</text>
        <dbReference type="Rhea" id="RHEA:54836"/>
        <dbReference type="ChEBI" id="CHEBI:5672"/>
        <dbReference type="ChEBI" id="CHEBI:15377"/>
        <dbReference type="ChEBI" id="CHEBI:15378"/>
        <dbReference type="ChEBI" id="CHEBI:15379"/>
        <dbReference type="ChEBI" id="CHEBI:57783"/>
        <dbReference type="ChEBI" id="CHEBI:58349"/>
        <dbReference type="ChEBI" id="CHEBI:87362"/>
    </reaction>
    <physiologicalReaction direction="left-to-right" evidence="26">
        <dbReference type="Rhea" id="RHEA:54837"/>
    </physiologicalReaction>
</comment>
<comment type="similarity">
    <text evidence="5">Belongs to the FAD-binding monooxygenase family.</text>
</comment>
<comment type="catalytic activity">
    <reaction evidence="34">
        <text>octan-3-one + NADPH + O2 + H(+) = pentyl propanoate + NADP(+) + H2O</text>
        <dbReference type="Rhea" id="RHEA:54840"/>
        <dbReference type="ChEBI" id="CHEBI:15377"/>
        <dbReference type="ChEBI" id="CHEBI:15378"/>
        <dbReference type="ChEBI" id="CHEBI:15379"/>
        <dbReference type="ChEBI" id="CHEBI:57783"/>
        <dbReference type="ChEBI" id="CHEBI:58349"/>
        <dbReference type="ChEBI" id="CHEBI:80946"/>
        <dbReference type="ChEBI" id="CHEBI:87373"/>
    </reaction>
    <physiologicalReaction direction="left-to-right" evidence="34">
        <dbReference type="Rhea" id="RHEA:54841"/>
    </physiologicalReaction>
</comment>
<comment type="catalytic activity">
    <reaction evidence="30">
        <text>octan-3-one + NADPH + O2 + H(+) = ethyl hexanoate + NADP(+) + H2O</text>
        <dbReference type="Rhea" id="RHEA:54856"/>
        <dbReference type="ChEBI" id="CHEBI:15377"/>
        <dbReference type="ChEBI" id="CHEBI:15378"/>
        <dbReference type="ChEBI" id="CHEBI:15379"/>
        <dbReference type="ChEBI" id="CHEBI:57783"/>
        <dbReference type="ChEBI" id="CHEBI:58349"/>
        <dbReference type="ChEBI" id="CHEBI:80946"/>
        <dbReference type="ChEBI" id="CHEBI:86055"/>
    </reaction>
    <physiologicalReaction direction="left-to-right" evidence="30">
        <dbReference type="Rhea" id="RHEA:54857"/>
    </physiologicalReaction>
</comment>
<evidence type="ECO:0000256" key="30">
    <source>
        <dbReference type="ARBA" id="ARBA00048459"/>
    </source>
</evidence>
<evidence type="ECO:0000256" key="5">
    <source>
        <dbReference type="ARBA" id="ARBA00010139"/>
    </source>
</evidence>
<dbReference type="GO" id="GO:0006629">
    <property type="term" value="P:lipid metabolic process"/>
    <property type="evidence" value="ECO:0007669"/>
    <property type="project" value="UniProtKB-KW"/>
</dbReference>